<feature type="domain" description="Phosphatidylglycerol lysyltransferase C-terminal" evidence="6">
    <location>
        <begin position="36"/>
        <end position="89"/>
    </location>
</feature>
<gene>
    <name evidence="7" type="ORF">LB359_19755</name>
</gene>
<dbReference type="Proteomes" id="UP001200271">
    <property type="component" value="Unassembled WGS sequence"/>
</dbReference>
<reference evidence="7" key="2">
    <citation type="submission" date="2023-08" db="EMBL/GenBank/DDBJ databases">
        <authorList>
            <person name="Zhao H."/>
            <person name="Wang X."/>
        </authorList>
    </citation>
    <scope>NUCLEOTIDE SEQUENCE</scope>
    <source>
        <strain evidence="7">NC-4</strain>
    </source>
</reference>
<evidence type="ECO:0000256" key="3">
    <source>
        <dbReference type="ARBA" id="ARBA00022692"/>
    </source>
</evidence>
<evidence type="ECO:0000256" key="5">
    <source>
        <dbReference type="ARBA" id="ARBA00023136"/>
    </source>
</evidence>
<evidence type="ECO:0000256" key="4">
    <source>
        <dbReference type="ARBA" id="ARBA00022989"/>
    </source>
</evidence>
<comment type="subcellular location">
    <subcellularLocation>
        <location evidence="1">Cell membrane</location>
        <topology evidence="1">Multi-pass membrane protein</topology>
    </subcellularLocation>
</comment>
<evidence type="ECO:0000256" key="1">
    <source>
        <dbReference type="ARBA" id="ARBA00004651"/>
    </source>
</evidence>
<name>A0AAW4YDH5_STAAU</name>
<dbReference type="EMBL" id="JAIUEN010000857">
    <property type="protein sequence ID" value="MCE3364455.1"/>
    <property type="molecule type" value="Genomic_DNA"/>
</dbReference>
<keyword evidence="5" id="KW-0472">Membrane</keyword>
<accession>A0AAW4YDH5</accession>
<keyword evidence="4" id="KW-1133">Transmembrane helix</keyword>
<keyword evidence="3" id="KW-0812">Transmembrane</keyword>
<dbReference type="Pfam" id="PF09924">
    <property type="entry name" value="LPG_synthase_C"/>
    <property type="match status" value="1"/>
</dbReference>
<dbReference type="InterPro" id="IPR051211">
    <property type="entry name" value="PG_lysyltransferase"/>
</dbReference>
<protein>
    <submittedName>
        <fullName evidence="7">Phosphatidylglycerol lysyltransferase domain-containing protein</fullName>
    </submittedName>
</protein>
<dbReference type="GO" id="GO:0016755">
    <property type="term" value="F:aminoacyltransferase activity"/>
    <property type="evidence" value="ECO:0007669"/>
    <property type="project" value="TreeGrafter"/>
</dbReference>
<dbReference type="InterPro" id="IPR024320">
    <property type="entry name" value="LPG_synthase_C"/>
</dbReference>
<keyword evidence="2" id="KW-1003">Cell membrane</keyword>
<comment type="caution">
    <text evidence="7">The sequence shown here is derived from an EMBL/GenBank/DDBJ whole genome shotgun (WGS) entry which is preliminary data.</text>
</comment>
<dbReference type="PANTHER" id="PTHR34697">
    <property type="entry name" value="PHOSPHATIDYLGLYCEROL LYSYLTRANSFERASE"/>
    <property type="match status" value="1"/>
</dbReference>
<proteinExistence type="predicted"/>
<dbReference type="AlphaFoldDB" id="A0AAW4YDH5"/>
<feature type="non-terminal residue" evidence="7">
    <location>
        <position position="90"/>
    </location>
</feature>
<evidence type="ECO:0000256" key="2">
    <source>
        <dbReference type="ARBA" id="ARBA00022475"/>
    </source>
</evidence>
<dbReference type="GO" id="GO:0055091">
    <property type="term" value="P:phospholipid homeostasis"/>
    <property type="evidence" value="ECO:0007669"/>
    <property type="project" value="TreeGrafter"/>
</dbReference>
<dbReference type="GO" id="GO:0005886">
    <property type="term" value="C:plasma membrane"/>
    <property type="evidence" value="ECO:0007669"/>
    <property type="project" value="UniProtKB-SubCell"/>
</dbReference>
<reference evidence="7" key="1">
    <citation type="journal article" date="2021" name="Front Med (Lausanne)">
        <title>The Prevalence and Determinants of Fusidic Acid Resistance Among Methicillin-Resistant Staphylococcus aureus Clinical Isolates in China.</title>
        <authorList>
            <person name="Zhao H."/>
            <person name="Wang X."/>
            <person name="Wang B."/>
            <person name="Xu Y."/>
            <person name="Rao L."/>
            <person name="Wan B."/>
            <person name="Guo Y."/>
            <person name="Wu X."/>
            <person name="Yu J."/>
            <person name="Chen L."/>
            <person name="Li M."/>
            <person name="Yu F."/>
        </authorList>
    </citation>
    <scope>NUCLEOTIDE SEQUENCE</scope>
    <source>
        <strain evidence="7">NC-4</strain>
    </source>
</reference>
<sequence>WITILIIAIIVGAIAWLFDYQFSKVRISSNIEECEEIIDQYGGNYLSHLIYSGDKQFFTNEDKNAFLMYRYKASSLVVLGDPIGDENAFD</sequence>
<evidence type="ECO:0000259" key="6">
    <source>
        <dbReference type="Pfam" id="PF09924"/>
    </source>
</evidence>
<dbReference type="PANTHER" id="PTHR34697:SF2">
    <property type="entry name" value="PHOSPHATIDYLGLYCEROL LYSYLTRANSFERASE"/>
    <property type="match status" value="1"/>
</dbReference>
<organism evidence="7 8">
    <name type="scientific">Staphylococcus aureus</name>
    <dbReference type="NCBI Taxonomy" id="1280"/>
    <lineage>
        <taxon>Bacteria</taxon>
        <taxon>Bacillati</taxon>
        <taxon>Bacillota</taxon>
        <taxon>Bacilli</taxon>
        <taxon>Bacillales</taxon>
        <taxon>Staphylococcaceae</taxon>
        <taxon>Staphylococcus</taxon>
    </lineage>
</organism>
<evidence type="ECO:0000313" key="8">
    <source>
        <dbReference type="Proteomes" id="UP001200271"/>
    </source>
</evidence>
<feature type="non-terminal residue" evidence="7">
    <location>
        <position position="1"/>
    </location>
</feature>
<evidence type="ECO:0000313" key="7">
    <source>
        <dbReference type="EMBL" id="MCE3364455.1"/>
    </source>
</evidence>